<dbReference type="Gene3D" id="3.50.50.60">
    <property type="entry name" value="FAD/NAD(P)-binding domain"/>
    <property type="match status" value="2"/>
</dbReference>
<sequence length="793" mass="85177">MRLSRRPCFYLPYFRAVCRTRASKRTDPSFDLTAASAFPYHRSNPQPFGPAPLRHLIAVSTTAPRMISPITEGASRPVQANKPSLLVGPSSTPLRWIKRSVHHDCKPDRAAQHSEDVWRGMELDDGQAKNVLVLGGSYGGMHAASVLAQKLPPSHRVILIERNSHFNHLYVFPRFSVMPGKEHAAFIPYSSLFDAAPARPSVRDRWSSEHQQKRQAHAATSRDPHGPTGDGAALLGFERKPLGEGDQATQRHANADAQQAGVASTEWRDSDEPILQAQRTSSPASDRSSRATTTASDSASTRSSPDTVATSVDRNEESDIEEGPLVQTRKLNERGEVEKQAETLVTECGVSQEFRQSHAHQVLQASVVSITDSHVVVQPASPASNAARDGEQPTAKPLWHIDQRSIPYTHLIYALGSHLPDPLRTPARTKLQGRSWLQAMQRRVAQAHDIVIVGGGALGVEYATDIASLYTGDEAKNVTLIHSRKQLLPSFDSRIHEAAYERLLELGVNVVLGERLATSEGCPRGSTSNAQQQSLAQDSVGGGATCESAPTGEGPAAASSGMCLGAGRKLIRTTTGRVLEADLLLLCTGQQPSSQILAEFSPTSVDPTSRLIRVTPHLRVARPADAAPGPVEPINPCGDCDCFVDGKAHTVDKHGNLSAPAQIDADKEAIHNVYAIGDCADAFGALNAGYQAWAMADVAAENILRSIEHSSGSSASATANSASDTQGWQSFTPAPTMLKLSLGLGKMVFQGAPAADPETGEMRPTIEIKDDPHDLAVEGVWGMAGHHTRDLYL</sequence>
<dbReference type="EMBL" id="KZ819419">
    <property type="protein sequence ID" value="PWN40375.1"/>
    <property type="molecule type" value="Genomic_DNA"/>
</dbReference>
<dbReference type="STRING" id="1522189.A0A316VY20"/>
<evidence type="ECO:0000313" key="3">
    <source>
        <dbReference type="EMBL" id="PWN40375.1"/>
    </source>
</evidence>
<dbReference type="PANTHER" id="PTHR43735">
    <property type="entry name" value="APOPTOSIS-INDUCING FACTOR 1"/>
    <property type="match status" value="1"/>
</dbReference>
<dbReference type="RefSeq" id="XP_025367535.1">
    <property type="nucleotide sequence ID" value="XM_025514574.1"/>
</dbReference>
<proteinExistence type="predicted"/>
<gene>
    <name evidence="3" type="ORF">IE81DRAFT_325604</name>
</gene>
<feature type="compositionally biased region" description="Polar residues" evidence="1">
    <location>
        <begin position="525"/>
        <end position="537"/>
    </location>
</feature>
<dbReference type="GeneID" id="37036444"/>
<feature type="region of interest" description="Disordered" evidence="1">
    <location>
        <begin position="519"/>
        <end position="558"/>
    </location>
</feature>
<dbReference type="Proteomes" id="UP000245783">
    <property type="component" value="Unassembled WGS sequence"/>
</dbReference>
<evidence type="ECO:0000259" key="2">
    <source>
        <dbReference type="Pfam" id="PF07992"/>
    </source>
</evidence>
<dbReference type="AlphaFoldDB" id="A0A316VY20"/>
<reference evidence="3 4" key="1">
    <citation type="journal article" date="2018" name="Mol. Biol. Evol.">
        <title>Broad Genomic Sampling Reveals a Smut Pathogenic Ancestry of the Fungal Clade Ustilaginomycotina.</title>
        <authorList>
            <person name="Kijpornyongpan T."/>
            <person name="Mondo S.J."/>
            <person name="Barry K."/>
            <person name="Sandor L."/>
            <person name="Lee J."/>
            <person name="Lipzen A."/>
            <person name="Pangilinan J."/>
            <person name="LaButti K."/>
            <person name="Hainaut M."/>
            <person name="Henrissat B."/>
            <person name="Grigoriev I.V."/>
            <person name="Spatafora J.W."/>
            <person name="Aime M.C."/>
        </authorList>
    </citation>
    <scope>NUCLEOTIDE SEQUENCE [LARGE SCALE GENOMIC DNA]</scope>
    <source>
        <strain evidence="3 4">MCA 4658</strain>
    </source>
</reference>
<dbReference type="GO" id="GO:0050660">
    <property type="term" value="F:flavin adenine dinucleotide binding"/>
    <property type="evidence" value="ECO:0007669"/>
    <property type="project" value="TreeGrafter"/>
</dbReference>
<evidence type="ECO:0000256" key="1">
    <source>
        <dbReference type="SAM" id="MobiDB-lite"/>
    </source>
</evidence>
<name>A0A316VY20_9BASI</name>
<feature type="compositionally biased region" description="Low complexity" evidence="1">
    <location>
        <begin position="279"/>
        <end position="307"/>
    </location>
</feature>
<dbReference type="PANTHER" id="PTHR43735:SF2">
    <property type="entry name" value="FE-REGULATED PROTEIN 8"/>
    <property type="match status" value="1"/>
</dbReference>
<dbReference type="InterPro" id="IPR023753">
    <property type="entry name" value="FAD/NAD-binding_dom"/>
</dbReference>
<protein>
    <submittedName>
        <fullName evidence="3">FAD/NAD(P)-binding domain-containing protein</fullName>
    </submittedName>
</protein>
<organism evidence="3 4">
    <name type="scientific">Ceraceosorus guamensis</name>
    <dbReference type="NCBI Taxonomy" id="1522189"/>
    <lineage>
        <taxon>Eukaryota</taxon>
        <taxon>Fungi</taxon>
        <taxon>Dikarya</taxon>
        <taxon>Basidiomycota</taxon>
        <taxon>Ustilaginomycotina</taxon>
        <taxon>Exobasidiomycetes</taxon>
        <taxon>Ceraceosorales</taxon>
        <taxon>Ceraceosoraceae</taxon>
        <taxon>Ceraceosorus</taxon>
    </lineage>
</organism>
<dbReference type="OrthoDB" id="202203at2759"/>
<dbReference type="Gene3D" id="3.50.50.100">
    <property type="match status" value="1"/>
</dbReference>
<dbReference type="InterPro" id="IPR036188">
    <property type="entry name" value="FAD/NAD-bd_sf"/>
</dbReference>
<feature type="domain" description="FAD/NAD(P)-binding" evidence="2">
    <location>
        <begin position="340"/>
        <end position="524"/>
    </location>
</feature>
<dbReference type="InParanoid" id="A0A316VY20"/>
<dbReference type="SUPFAM" id="SSF51905">
    <property type="entry name" value="FAD/NAD(P)-binding domain"/>
    <property type="match status" value="1"/>
</dbReference>
<dbReference type="GO" id="GO:0004174">
    <property type="term" value="F:electron-transferring-flavoprotein dehydrogenase activity"/>
    <property type="evidence" value="ECO:0007669"/>
    <property type="project" value="TreeGrafter"/>
</dbReference>
<evidence type="ECO:0000313" key="4">
    <source>
        <dbReference type="Proteomes" id="UP000245783"/>
    </source>
</evidence>
<accession>A0A316VY20</accession>
<feature type="compositionally biased region" description="Basic and acidic residues" evidence="1">
    <location>
        <begin position="203"/>
        <end position="212"/>
    </location>
</feature>
<feature type="region of interest" description="Disordered" evidence="1">
    <location>
        <begin position="203"/>
        <end position="334"/>
    </location>
</feature>
<dbReference type="GO" id="GO:0005737">
    <property type="term" value="C:cytoplasm"/>
    <property type="evidence" value="ECO:0007669"/>
    <property type="project" value="TreeGrafter"/>
</dbReference>
<keyword evidence="4" id="KW-1185">Reference proteome</keyword>
<dbReference type="Pfam" id="PF07992">
    <property type="entry name" value="Pyr_redox_2"/>
    <property type="match status" value="1"/>
</dbReference>